<evidence type="ECO:0000256" key="1">
    <source>
        <dbReference type="ARBA" id="ARBA00004141"/>
    </source>
</evidence>
<feature type="transmembrane region" description="Helical" evidence="5">
    <location>
        <begin position="213"/>
        <end position="232"/>
    </location>
</feature>
<feature type="domain" description="VanZ-like" evidence="6">
    <location>
        <begin position="49"/>
        <end position="189"/>
    </location>
</feature>
<comment type="subcellular location">
    <subcellularLocation>
        <location evidence="1">Membrane</location>
        <topology evidence="1">Multi-pass membrane protein</topology>
    </subcellularLocation>
</comment>
<feature type="transmembrane region" description="Helical" evidence="5">
    <location>
        <begin position="109"/>
        <end position="127"/>
    </location>
</feature>
<evidence type="ECO:0000256" key="3">
    <source>
        <dbReference type="ARBA" id="ARBA00022989"/>
    </source>
</evidence>
<feature type="transmembrane region" description="Helical" evidence="5">
    <location>
        <begin position="311"/>
        <end position="332"/>
    </location>
</feature>
<dbReference type="PANTHER" id="PTHR36834">
    <property type="entry name" value="MEMBRANE PROTEIN-RELATED"/>
    <property type="match status" value="1"/>
</dbReference>
<dbReference type="PANTHER" id="PTHR36834:SF1">
    <property type="entry name" value="INTEGRAL MEMBRANE PROTEIN"/>
    <property type="match status" value="1"/>
</dbReference>
<evidence type="ECO:0000313" key="9">
    <source>
        <dbReference type="Proteomes" id="UP001519363"/>
    </source>
</evidence>
<dbReference type="EMBL" id="JAGIOO010000001">
    <property type="protein sequence ID" value="MBP2475614.1"/>
    <property type="molecule type" value="Genomic_DNA"/>
</dbReference>
<feature type="transmembrane region" description="Helical" evidence="5">
    <location>
        <begin position="238"/>
        <end position="264"/>
    </location>
</feature>
<comment type="caution">
    <text evidence="8">The sequence shown here is derived from an EMBL/GenBank/DDBJ whole genome shotgun (WGS) entry which is preliminary data.</text>
</comment>
<keyword evidence="9" id="KW-1185">Reference proteome</keyword>
<name>A0ABS5AHC8_9PSEU</name>
<organism evidence="8 9">
    <name type="scientific">Crossiella equi</name>
    <dbReference type="NCBI Taxonomy" id="130796"/>
    <lineage>
        <taxon>Bacteria</taxon>
        <taxon>Bacillati</taxon>
        <taxon>Actinomycetota</taxon>
        <taxon>Actinomycetes</taxon>
        <taxon>Pseudonocardiales</taxon>
        <taxon>Pseudonocardiaceae</taxon>
        <taxon>Crossiella</taxon>
    </lineage>
</organism>
<accession>A0ABS5AHC8</accession>
<evidence type="ECO:0000256" key="2">
    <source>
        <dbReference type="ARBA" id="ARBA00022692"/>
    </source>
</evidence>
<dbReference type="InterPro" id="IPR010432">
    <property type="entry name" value="RDD"/>
</dbReference>
<reference evidence="8 9" key="1">
    <citation type="submission" date="2021-03" db="EMBL/GenBank/DDBJ databases">
        <title>Sequencing the genomes of 1000 actinobacteria strains.</title>
        <authorList>
            <person name="Klenk H.-P."/>
        </authorList>
    </citation>
    <scope>NUCLEOTIDE SEQUENCE [LARGE SCALE GENOMIC DNA]</scope>
    <source>
        <strain evidence="8 9">DSM 44580</strain>
    </source>
</reference>
<dbReference type="Proteomes" id="UP001519363">
    <property type="component" value="Unassembled WGS sequence"/>
</dbReference>
<evidence type="ECO:0000313" key="8">
    <source>
        <dbReference type="EMBL" id="MBP2475614.1"/>
    </source>
</evidence>
<feature type="transmembrane region" description="Helical" evidence="5">
    <location>
        <begin position="139"/>
        <end position="161"/>
    </location>
</feature>
<feature type="domain" description="RDD" evidence="7">
    <location>
        <begin position="209"/>
        <end position="305"/>
    </location>
</feature>
<evidence type="ECO:0000259" key="7">
    <source>
        <dbReference type="Pfam" id="PF06271"/>
    </source>
</evidence>
<feature type="transmembrane region" description="Helical" evidence="5">
    <location>
        <begin position="285"/>
        <end position="305"/>
    </location>
</feature>
<sequence>MTATYLGSIRTGLLAFLAIGFVLLLPLAAVHYRRYGRLEPRRALVLYAFLAYATVAFSLVFLPFPDPATVCKAGQDSTQFVPFQFLTDMQSELAKHGRSGFLAGLTSKSVLSFAFNVALFAPLGVFLRRAFGRGLGTTAAAGFGVSLAFEITQVTGNFGIYRCAYRLMDVDDLIANTGGTLLGFALAPLVVVLPKLVPEVPVYAHAVPVGRRLGALAVDLVLAGVFFLGTGATSTVAVLVPVVLARVVVPWLTDGWTPGGYLLGYRVRRADGTRAGLLRLAGREALELPGLLCFVLIAPILVGGISGELRVLIALAMVSALGAVVAVGSLLAPSGRRDQRGWPERLSGTRSVLVRRRPVAPLAGERERVRTPTG</sequence>
<evidence type="ECO:0000259" key="6">
    <source>
        <dbReference type="Pfam" id="PF04892"/>
    </source>
</evidence>
<protein>
    <submittedName>
        <fullName evidence="8">Glycopeptide antibiotics resistance protein</fullName>
    </submittedName>
</protein>
<keyword evidence="3 5" id="KW-1133">Transmembrane helix</keyword>
<dbReference type="RefSeq" id="WP_158103332.1">
    <property type="nucleotide sequence ID" value="NZ_JAGIOO010000001.1"/>
</dbReference>
<keyword evidence="2 5" id="KW-0812">Transmembrane</keyword>
<gene>
    <name evidence="8" type="ORF">JOF53_004486</name>
</gene>
<dbReference type="InterPro" id="IPR006976">
    <property type="entry name" value="VanZ-like"/>
</dbReference>
<feature type="transmembrane region" description="Helical" evidence="5">
    <location>
        <begin position="44"/>
        <end position="64"/>
    </location>
</feature>
<proteinExistence type="predicted"/>
<evidence type="ECO:0000256" key="4">
    <source>
        <dbReference type="ARBA" id="ARBA00023136"/>
    </source>
</evidence>
<dbReference type="Pfam" id="PF06271">
    <property type="entry name" value="RDD"/>
    <property type="match status" value="1"/>
</dbReference>
<keyword evidence="4 5" id="KW-0472">Membrane</keyword>
<dbReference type="InterPro" id="IPR053150">
    <property type="entry name" value="Teicoplanin_resist-assoc"/>
</dbReference>
<dbReference type="Pfam" id="PF04892">
    <property type="entry name" value="VanZ"/>
    <property type="match status" value="1"/>
</dbReference>
<feature type="transmembrane region" description="Helical" evidence="5">
    <location>
        <begin position="12"/>
        <end position="32"/>
    </location>
</feature>
<evidence type="ECO:0000256" key="5">
    <source>
        <dbReference type="SAM" id="Phobius"/>
    </source>
</evidence>
<feature type="transmembrane region" description="Helical" evidence="5">
    <location>
        <begin position="173"/>
        <end position="193"/>
    </location>
</feature>